<dbReference type="SMART" id="SM00320">
    <property type="entry name" value="WD40"/>
    <property type="match status" value="3"/>
</dbReference>
<protein>
    <recommendedName>
        <fullName evidence="6">NACHT domain-containing protein</fullName>
    </recommendedName>
</protein>
<dbReference type="InterPro" id="IPR036322">
    <property type="entry name" value="WD40_repeat_dom_sf"/>
</dbReference>
<feature type="coiled-coil region" evidence="4">
    <location>
        <begin position="1818"/>
        <end position="1845"/>
    </location>
</feature>
<gene>
    <name evidence="7" type="ORF">NDU88_003171</name>
</gene>
<dbReference type="PROSITE" id="PS50294">
    <property type="entry name" value="WD_REPEATS_REGION"/>
    <property type="match status" value="1"/>
</dbReference>
<dbReference type="InterPro" id="IPR041664">
    <property type="entry name" value="AAA_16"/>
</dbReference>
<evidence type="ECO:0000256" key="4">
    <source>
        <dbReference type="SAM" id="Coils"/>
    </source>
</evidence>
<dbReference type="InterPro" id="IPR019775">
    <property type="entry name" value="WD40_repeat_CS"/>
</dbReference>
<evidence type="ECO:0000259" key="6">
    <source>
        <dbReference type="PROSITE" id="PS50837"/>
    </source>
</evidence>
<feature type="repeat" description="WD" evidence="3">
    <location>
        <begin position="1303"/>
        <end position="1344"/>
    </location>
</feature>
<feature type="compositionally biased region" description="Basic and acidic residues" evidence="5">
    <location>
        <begin position="2075"/>
        <end position="2085"/>
    </location>
</feature>
<dbReference type="InterPro" id="IPR001680">
    <property type="entry name" value="WD40_rpt"/>
</dbReference>
<name>A0AAV7WQU0_PLEWA</name>
<organism evidence="7 8">
    <name type="scientific">Pleurodeles waltl</name>
    <name type="common">Iberian ribbed newt</name>
    <dbReference type="NCBI Taxonomy" id="8319"/>
    <lineage>
        <taxon>Eukaryota</taxon>
        <taxon>Metazoa</taxon>
        <taxon>Chordata</taxon>
        <taxon>Craniata</taxon>
        <taxon>Vertebrata</taxon>
        <taxon>Euteleostomi</taxon>
        <taxon>Amphibia</taxon>
        <taxon>Batrachia</taxon>
        <taxon>Caudata</taxon>
        <taxon>Salamandroidea</taxon>
        <taxon>Salamandridae</taxon>
        <taxon>Pleurodelinae</taxon>
        <taxon>Pleurodeles</taxon>
    </lineage>
</organism>
<keyword evidence="8" id="KW-1185">Reference proteome</keyword>
<dbReference type="PANTHER" id="PTHR19871">
    <property type="entry name" value="BETA TRANSDUCIN-RELATED PROTEIN"/>
    <property type="match status" value="1"/>
</dbReference>
<dbReference type="SUPFAM" id="SSF82171">
    <property type="entry name" value="DPP6 N-terminal domain-like"/>
    <property type="match status" value="1"/>
</dbReference>
<feature type="compositionally biased region" description="Polar residues" evidence="5">
    <location>
        <begin position="483"/>
        <end position="493"/>
    </location>
</feature>
<dbReference type="PANTHER" id="PTHR19871:SF43">
    <property type="entry name" value="SI:CH211-212K18.6"/>
    <property type="match status" value="1"/>
</dbReference>
<dbReference type="Pfam" id="PF13191">
    <property type="entry name" value="AAA_16"/>
    <property type="match status" value="1"/>
</dbReference>
<dbReference type="InterPro" id="IPR052752">
    <property type="entry name" value="NACHT-WD_repeat"/>
</dbReference>
<feature type="region of interest" description="Disordered" evidence="5">
    <location>
        <begin position="2057"/>
        <end position="2085"/>
    </location>
</feature>
<dbReference type="InterPro" id="IPR057588">
    <property type="entry name" value="NWD1/2-like_WH"/>
</dbReference>
<dbReference type="Gene3D" id="3.40.50.300">
    <property type="entry name" value="P-loop containing nucleotide triphosphate hydrolases"/>
    <property type="match status" value="1"/>
</dbReference>
<proteinExistence type="predicted"/>
<dbReference type="PROSITE" id="PS50837">
    <property type="entry name" value="NACHT"/>
    <property type="match status" value="1"/>
</dbReference>
<feature type="compositionally biased region" description="Polar residues" evidence="5">
    <location>
        <begin position="311"/>
        <end position="321"/>
    </location>
</feature>
<evidence type="ECO:0000256" key="3">
    <source>
        <dbReference type="PROSITE-ProRule" id="PRU00221"/>
    </source>
</evidence>
<dbReference type="InterPro" id="IPR015943">
    <property type="entry name" value="WD40/YVTN_repeat-like_dom_sf"/>
</dbReference>
<dbReference type="EMBL" id="JANPWB010000001">
    <property type="protein sequence ID" value="KAJ1215563.1"/>
    <property type="molecule type" value="Genomic_DNA"/>
</dbReference>
<dbReference type="Pfam" id="PF25469">
    <property type="entry name" value="WHD_NWD1"/>
    <property type="match status" value="1"/>
</dbReference>
<accession>A0AAV7WQU0</accession>
<feature type="domain" description="NACHT" evidence="6">
    <location>
        <begin position="782"/>
        <end position="913"/>
    </location>
</feature>
<dbReference type="Proteomes" id="UP001066276">
    <property type="component" value="Chromosome 1_1"/>
</dbReference>
<dbReference type="SUPFAM" id="SSF50978">
    <property type="entry name" value="WD40 repeat-like"/>
    <property type="match status" value="1"/>
</dbReference>
<evidence type="ECO:0000313" key="7">
    <source>
        <dbReference type="EMBL" id="KAJ1215563.1"/>
    </source>
</evidence>
<feature type="region of interest" description="Disordered" evidence="5">
    <location>
        <begin position="467"/>
        <end position="493"/>
    </location>
</feature>
<keyword evidence="4" id="KW-0175">Coiled coil</keyword>
<sequence>MELAQRSFTADPNIGRKKTVSFSLYRERTVGCIRRGHQISNKDTQDEYKESIAFPPISRRGNASSSSSMIHRSLVLQSPPKKVQEMFFSLQISNSHKSLAKLTDLKESGVEDRHWNIPFRKLSGETDTYIKSHLKNRMHHRHARRRSQCGKEESSVGGENLYILQSTEGFLLKSRQTADDQVDSVLLPTSVDELHRMPYPASLIEGQQDLQGPEENQMGVDKNVWALPTTHDTTPQEISDTGQFGNGTLSEKDTLEIIPPTTDPDEGHGLKDSGISLAASVPSTYERGAASRIKQDSLGTHEGLGLPAPDKSQQMSQTSSQELEDYQSPYTVSEQDILQGQINSPYSRGKKVFKIYVCGGYQDTQPERNALFEKVYPSLFTYCKERGYHFKMFDLRWGLTDGVTNDHTTAVLHLKTLKQCQDSGQPHFFAVLGQKHDHFALPVSLPEKEFEALRSTMERLKLETIRQKQAVSKPAPQTDPVGQVTSVNSHDSGQANINKSGVVSFDSDGQDPTQLKKTKTAATYDKDLALLTQWYRLDENCVPSVYKLQPISTFYGDIFSKDPIRKQQAKSKWLSTLQKLHEILQEYAPTALDKQAAANLLKTVLQQELQQSFQVPGIPEDNCHCFKRVITDLQYNLSSKTASEYIDILPLKPEMNTELQEAHQSFIKSIHNKLRHTNIYEYSVSWGWDGINPKSNRSHAYYLDRFCNDFQRIAIAQFNRMASTQTFPEVPDARRRKQVFRFQCEEEILEHAQHCHTLVKDFIGRDEFFQNLKYCVQSSNRRLILVHGETGCGKSAVMAKAALLLPDWISGNVRVVLRFVGVTGESRDIRLMLRNICYQITKIYNISTKISEDFKQLTNEFSTLLEFATKERPLAIVLDDLDELSDEGDVNLSWLPAELPLHVYIILSTSDNSEHSCLKAIEKCTVQANILRVPALSSAEIEAMIRSWLEKDHRRLTRGQEKALLEACTACPLPLYAVCAYSESSVWTSFSPDTEISLPPELSRIFSSLLGRMEKNHGVQVVKKTLGYIALSRNGITEEELLDLLSLDQAVMQEIKQYQNMSASLFPQGLWLKLRSDFGAHLVEQRTEQTYVVWWAHSAFRQMCIDRYLKSKEVQLSYHSTFADYYLGSKSRHRVWKGDKDYMPLAWIFKEGTKVNYVFNLRKLLGTSYHLIQSKQMSRLMTECLFKYEYLLHKLWSSSIIDVEEDVKAAINPERPTADLNLLLEALKLSRKVLLKDPCQLASQLVGRLHQIIEKDKPVAPGDPRVYPFSPSMLADCLQSSVPALLPSSSCFLPPGGLLYDSLAGHIDRITALGETQTELMAVTASKDGTLKMWDLPSGKPVFTLHGVGRNIDSITVCQENKMVAVTENNSFQVWDLSLRKIIHTAKGFLDAPILTSAMEGKLLLAFFDGSHLVKVFDLTNACKLLCEVEIPADDTPVHKDRSILVSKNSVKDYVLFAYRSGREAMVFNARKGVVTAKLTTQDPVASVQGVAVTKEYFIVISRYPCMKTQDVLHIELFSVRTFEYIRSVKGCGGDFISTFSVNRQGSHVIAFSPLPNTNTTEILVWNLETEDHKHIAKFSSVPFGGVCFDLRYCLAFTDDNYLKSWNLTTRINDQSLSVNVNRGKKHDGILEVVVMEHFPRYVVCRSVRPGVVTVWNIVKSKCKSSAVRVERGLMESSDVVLIKDMKLYILTDRGMASFTENPRPIFQTLLTYDLLKKKYARKQTGLYIIPCPKHEYRILDGCLLLGLSENRDHFVIWNLDTGFIKERIRADYKDKHSLRNDQGHPISGVQARRRKAKDSTVILTPWQRRNETKTGKKRRLDDEVRKEMERLQQLANEKSNAIDQYLLSGNEKVIVCSYFAHHLCVFSLETMTHMHTLESRTSMLFLHHAALTYTASYLALSNYSDDDKISYVTLWDLQSGTVKKRLKKEPNVCCMAITDDASRIVFGIMLINKLKVWDPFRRGHKMLPGYESLHLTMNSKLKVIEGGAKAILLTDEVSLWDLDAGTFISLFTPDSEICCLSLAADKKTMLIGMSDNPALITLRLATKDKLNLGASGGDLFGEEATSSEDEPEDHEQVDKSQGHF</sequence>
<dbReference type="Gene3D" id="2.130.10.10">
    <property type="entry name" value="YVTN repeat-like/Quinoprotein amine dehydrogenase"/>
    <property type="match status" value="3"/>
</dbReference>
<dbReference type="SUPFAM" id="SSF52540">
    <property type="entry name" value="P-loop containing nucleoside triphosphate hydrolases"/>
    <property type="match status" value="1"/>
</dbReference>
<dbReference type="PROSITE" id="PS50082">
    <property type="entry name" value="WD_REPEATS_2"/>
    <property type="match status" value="1"/>
</dbReference>
<evidence type="ECO:0000256" key="2">
    <source>
        <dbReference type="ARBA" id="ARBA00022737"/>
    </source>
</evidence>
<keyword evidence="1 3" id="KW-0853">WD repeat</keyword>
<feature type="compositionally biased region" description="Polar residues" evidence="5">
    <location>
        <begin position="232"/>
        <end position="249"/>
    </location>
</feature>
<feature type="region of interest" description="Disordered" evidence="5">
    <location>
        <begin position="232"/>
        <end position="274"/>
    </location>
</feature>
<comment type="caution">
    <text evidence="7">The sequence shown here is derived from an EMBL/GenBank/DDBJ whole genome shotgun (WGS) entry which is preliminary data.</text>
</comment>
<reference evidence="7" key="1">
    <citation type="journal article" date="2022" name="bioRxiv">
        <title>Sequencing and chromosome-scale assembly of the giantPleurodeles waltlgenome.</title>
        <authorList>
            <person name="Brown T."/>
            <person name="Elewa A."/>
            <person name="Iarovenko S."/>
            <person name="Subramanian E."/>
            <person name="Araus A.J."/>
            <person name="Petzold A."/>
            <person name="Susuki M."/>
            <person name="Suzuki K.-i.T."/>
            <person name="Hayashi T."/>
            <person name="Toyoda A."/>
            <person name="Oliveira C."/>
            <person name="Osipova E."/>
            <person name="Leigh N.D."/>
            <person name="Simon A."/>
            <person name="Yun M.H."/>
        </authorList>
    </citation>
    <scope>NUCLEOTIDE SEQUENCE</scope>
    <source>
        <strain evidence="7">20211129_DDA</strain>
        <tissue evidence="7">Liver</tissue>
    </source>
</reference>
<evidence type="ECO:0000256" key="5">
    <source>
        <dbReference type="SAM" id="MobiDB-lite"/>
    </source>
</evidence>
<feature type="region of interest" description="Disordered" evidence="5">
    <location>
        <begin position="286"/>
        <end position="327"/>
    </location>
</feature>
<evidence type="ECO:0000313" key="8">
    <source>
        <dbReference type="Proteomes" id="UP001066276"/>
    </source>
</evidence>
<evidence type="ECO:0000256" key="1">
    <source>
        <dbReference type="ARBA" id="ARBA00022574"/>
    </source>
</evidence>
<dbReference type="PROSITE" id="PS00678">
    <property type="entry name" value="WD_REPEATS_1"/>
    <property type="match status" value="1"/>
</dbReference>
<keyword evidence="2" id="KW-0677">Repeat</keyword>
<dbReference type="InterPro" id="IPR027417">
    <property type="entry name" value="P-loop_NTPase"/>
</dbReference>
<dbReference type="InterPro" id="IPR007111">
    <property type="entry name" value="NACHT_NTPase"/>
</dbReference>